<evidence type="ECO:0000313" key="2">
    <source>
        <dbReference type="EMBL" id="KAK6635831.1"/>
    </source>
</evidence>
<feature type="region of interest" description="Disordered" evidence="1">
    <location>
        <begin position="86"/>
        <end position="135"/>
    </location>
</feature>
<protein>
    <submittedName>
        <fullName evidence="2">Uncharacterized protein</fullName>
    </submittedName>
</protein>
<reference evidence="2 3" key="1">
    <citation type="submission" date="2023-09" db="EMBL/GenBank/DDBJ databases">
        <title>Genomes of two closely related lineages of the louse Polyplax serrata with different host specificities.</title>
        <authorList>
            <person name="Martinu J."/>
            <person name="Tarabai H."/>
            <person name="Stefka J."/>
            <person name="Hypsa V."/>
        </authorList>
    </citation>
    <scope>NUCLEOTIDE SEQUENCE [LARGE SCALE GENOMIC DNA]</scope>
    <source>
        <strain evidence="2">98ZLc_SE</strain>
    </source>
</reference>
<feature type="region of interest" description="Disordered" evidence="1">
    <location>
        <begin position="144"/>
        <end position="163"/>
    </location>
</feature>
<keyword evidence="3" id="KW-1185">Reference proteome</keyword>
<evidence type="ECO:0000313" key="3">
    <source>
        <dbReference type="Proteomes" id="UP001359485"/>
    </source>
</evidence>
<dbReference type="EMBL" id="JAWJWF010000003">
    <property type="protein sequence ID" value="KAK6635831.1"/>
    <property type="molecule type" value="Genomic_DNA"/>
</dbReference>
<name>A0ABR1B7M4_POLSC</name>
<comment type="caution">
    <text evidence="2">The sequence shown here is derived from an EMBL/GenBank/DDBJ whole genome shotgun (WGS) entry which is preliminary data.</text>
</comment>
<accession>A0ABR1B7M4</accession>
<feature type="region of interest" description="Disordered" evidence="1">
    <location>
        <begin position="1"/>
        <end position="37"/>
    </location>
</feature>
<proteinExistence type="predicted"/>
<organism evidence="2 3">
    <name type="scientific">Polyplax serrata</name>
    <name type="common">Common mouse louse</name>
    <dbReference type="NCBI Taxonomy" id="468196"/>
    <lineage>
        <taxon>Eukaryota</taxon>
        <taxon>Metazoa</taxon>
        <taxon>Ecdysozoa</taxon>
        <taxon>Arthropoda</taxon>
        <taxon>Hexapoda</taxon>
        <taxon>Insecta</taxon>
        <taxon>Pterygota</taxon>
        <taxon>Neoptera</taxon>
        <taxon>Paraneoptera</taxon>
        <taxon>Psocodea</taxon>
        <taxon>Troctomorpha</taxon>
        <taxon>Phthiraptera</taxon>
        <taxon>Anoplura</taxon>
        <taxon>Polyplacidae</taxon>
        <taxon>Polyplax</taxon>
    </lineage>
</organism>
<feature type="compositionally biased region" description="Polar residues" evidence="1">
    <location>
        <begin position="26"/>
        <end position="37"/>
    </location>
</feature>
<evidence type="ECO:0000256" key="1">
    <source>
        <dbReference type="SAM" id="MobiDB-lite"/>
    </source>
</evidence>
<dbReference type="Proteomes" id="UP001359485">
    <property type="component" value="Unassembled WGS sequence"/>
</dbReference>
<gene>
    <name evidence="2" type="ORF">RUM44_001085</name>
</gene>
<sequence>MPLSLSLVLHDDDDDAEELSKRSRNSADGSPTTGINQRAQHMNAPLRFLLVYLLVCVNGAEKGLENMGETGYLYEKPVKSLLVPGESETEIPASATEKAELGQSTETVKEEVAPEEINLGPKPETKSLDGYLPPEKKPLYEAAKENLESALDAPDEGSKNPKQKFQIVKRKVNFVKDKEKVKVGQF</sequence>